<evidence type="ECO:0000313" key="2">
    <source>
        <dbReference type="EMBL" id="ACL53140.1"/>
    </source>
</evidence>
<reference evidence="2" key="1">
    <citation type="journal article" date="2009" name="PLoS Genet.">
        <title>Sequencing, mapping, and analysis of 27,455 maize full-length cDNAs.</title>
        <authorList>
            <person name="Soderlund C."/>
            <person name="Descour A."/>
            <person name="Kudrna D."/>
            <person name="Bomhoff M."/>
            <person name="Boyd L."/>
            <person name="Currie J."/>
            <person name="Angelova A."/>
            <person name="Collura K."/>
            <person name="Wissotski M."/>
            <person name="Ashley E."/>
            <person name="Morrow D."/>
            <person name="Fernandes J."/>
            <person name="Walbot V."/>
            <person name="Yu Y."/>
        </authorList>
    </citation>
    <scope>NUCLEOTIDE SEQUENCE</scope>
    <source>
        <strain evidence="2">B73</strain>
    </source>
</reference>
<feature type="region of interest" description="Disordered" evidence="1">
    <location>
        <begin position="251"/>
        <end position="287"/>
    </location>
</feature>
<reference evidence="2" key="2">
    <citation type="submission" date="2012-06" db="EMBL/GenBank/DDBJ databases">
        <authorList>
            <person name="Yu Y."/>
            <person name="Currie J."/>
            <person name="Lomeli R."/>
            <person name="Angelova A."/>
            <person name="Collura K."/>
            <person name="Wissotski M."/>
            <person name="Campos D."/>
            <person name="Kudrna D."/>
            <person name="Golser W."/>
            <person name="Ashely E."/>
            <person name="Descour A."/>
            <person name="Fernandes J."/>
            <person name="Soderlund C."/>
            <person name="Walbot V."/>
        </authorList>
    </citation>
    <scope>NUCLEOTIDE SEQUENCE</scope>
    <source>
        <strain evidence="2">B73</strain>
    </source>
</reference>
<name>B7ZYZ1_MAIZE</name>
<protein>
    <submittedName>
        <fullName evidence="2">Uncharacterized protein</fullName>
    </submittedName>
</protein>
<proteinExistence type="evidence at transcript level"/>
<accession>B7ZYZ1</accession>
<feature type="compositionally biased region" description="Polar residues" evidence="1">
    <location>
        <begin position="35"/>
        <end position="44"/>
    </location>
</feature>
<evidence type="ECO:0000256" key="1">
    <source>
        <dbReference type="SAM" id="MobiDB-lite"/>
    </source>
</evidence>
<organism evidence="2">
    <name type="scientific">Zea mays</name>
    <name type="common">Maize</name>
    <dbReference type="NCBI Taxonomy" id="4577"/>
    <lineage>
        <taxon>Eukaryota</taxon>
        <taxon>Viridiplantae</taxon>
        <taxon>Streptophyta</taxon>
        <taxon>Embryophyta</taxon>
        <taxon>Tracheophyta</taxon>
        <taxon>Spermatophyta</taxon>
        <taxon>Magnoliopsida</taxon>
        <taxon>Liliopsida</taxon>
        <taxon>Poales</taxon>
        <taxon>Poaceae</taxon>
        <taxon>PACMAD clade</taxon>
        <taxon>Panicoideae</taxon>
        <taxon>Andropogonodae</taxon>
        <taxon>Andropogoneae</taxon>
        <taxon>Tripsacinae</taxon>
        <taxon>Zea</taxon>
    </lineage>
</organism>
<feature type="region of interest" description="Disordered" evidence="1">
    <location>
        <begin position="35"/>
        <end position="64"/>
    </location>
</feature>
<dbReference type="AlphaFoldDB" id="B7ZYZ1"/>
<dbReference type="EMBL" id="BT054533">
    <property type="protein sequence ID" value="ACL53140.1"/>
    <property type="molecule type" value="mRNA"/>
</dbReference>
<feature type="compositionally biased region" description="Basic residues" evidence="1">
    <location>
        <begin position="262"/>
        <end position="276"/>
    </location>
</feature>
<sequence length="287" mass="31988">MYTELKRMPHCRPWRLVLDERSRSELPRAGSWTTRLCHSSSSSHEGLHVHHQGAGGGVGGGRGRRRARGVAWEVDGGDVVDAGPPLVLAAGAEPDEVLLRVAGHLRRRPGRHVLARDVPPVPSPVLPQPHQEKLVLLLRPGDTLLPLLHLLRAARAPEPAVAAAPVLEGEPGRRRDRAAVARERHEPAGLDDAHVLLEGVVVAPHVVDRLPGQHRRHLLPPVRRVPVDLRQRLLEQLVLLRRPRVSSPPQNRVRVLLPEAGRRRRQQHRRPRLRHHLGSEEDEGESE</sequence>